<dbReference type="PANTHER" id="PTHR43433">
    <property type="entry name" value="HYDROLASE, ALPHA/BETA FOLD FAMILY PROTEIN"/>
    <property type="match status" value="1"/>
</dbReference>
<protein>
    <submittedName>
        <fullName evidence="2">Pimeloyl-ACP methyl ester carboxylesterase</fullName>
    </submittedName>
</protein>
<evidence type="ECO:0000313" key="2">
    <source>
        <dbReference type="EMBL" id="TWJ04839.1"/>
    </source>
</evidence>
<keyword evidence="3" id="KW-1185">Reference proteome</keyword>
<dbReference type="SUPFAM" id="SSF53474">
    <property type="entry name" value="alpha/beta-Hydrolases"/>
    <property type="match status" value="1"/>
</dbReference>
<name>A0A562UGU0_9SPHI</name>
<evidence type="ECO:0000313" key="3">
    <source>
        <dbReference type="Proteomes" id="UP000317010"/>
    </source>
</evidence>
<evidence type="ECO:0000259" key="1">
    <source>
        <dbReference type="Pfam" id="PF12697"/>
    </source>
</evidence>
<dbReference type="Pfam" id="PF12697">
    <property type="entry name" value="Abhydrolase_6"/>
    <property type="match status" value="1"/>
</dbReference>
<organism evidence="2 3">
    <name type="scientific">Mucilaginibacter frigoritolerans</name>
    <dbReference type="NCBI Taxonomy" id="652788"/>
    <lineage>
        <taxon>Bacteria</taxon>
        <taxon>Pseudomonadati</taxon>
        <taxon>Bacteroidota</taxon>
        <taxon>Sphingobacteriia</taxon>
        <taxon>Sphingobacteriales</taxon>
        <taxon>Sphingobacteriaceae</taxon>
        <taxon>Mucilaginibacter</taxon>
    </lineage>
</organism>
<dbReference type="EMBL" id="VLLI01000001">
    <property type="protein sequence ID" value="TWJ04839.1"/>
    <property type="molecule type" value="Genomic_DNA"/>
</dbReference>
<gene>
    <name evidence="2" type="ORF">JN11_00562</name>
</gene>
<reference evidence="2 3" key="1">
    <citation type="submission" date="2019-07" db="EMBL/GenBank/DDBJ databases">
        <title>Genomic Encyclopedia of Archaeal and Bacterial Type Strains, Phase II (KMG-II): from individual species to whole genera.</title>
        <authorList>
            <person name="Goeker M."/>
        </authorList>
    </citation>
    <scope>NUCLEOTIDE SEQUENCE [LARGE SCALE GENOMIC DNA]</scope>
    <source>
        <strain evidence="2 3">ATCC BAA-1854</strain>
    </source>
</reference>
<dbReference type="InterPro" id="IPR029058">
    <property type="entry name" value="AB_hydrolase_fold"/>
</dbReference>
<accession>A0A562UGU0</accession>
<dbReference type="InterPro" id="IPR000073">
    <property type="entry name" value="AB_hydrolase_1"/>
</dbReference>
<proteinExistence type="predicted"/>
<feature type="domain" description="AB hydrolase-1" evidence="1">
    <location>
        <begin position="58"/>
        <end position="274"/>
    </location>
</feature>
<dbReference type="InterPro" id="IPR050471">
    <property type="entry name" value="AB_hydrolase"/>
</dbReference>
<dbReference type="Gene3D" id="3.40.50.1820">
    <property type="entry name" value="alpha/beta hydrolase"/>
    <property type="match status" value="1"/>
</dbReference>
<sequence length="284" mass="32276">MKEKFRIIYSLFILTMIAKAINAQSTVPYGNNSDAGHYLKMDDSTKIYYEVYGNGRPVVLLHGGLFGDISEYEKLIPKLSEHLKVITIETRGHGKSEIGNKLFTYELMTQDAYSVIKHETSDSTIVIGFSDGAVIAMTLTIAHPELVRKMIFAGGNVSLEDYRPGVWEDLKNLTGKSIERDYPDFVKDRKKMMPQPDRWNDFVEKLKHAWLNQTKIEPAQLKTVKCPVLVVGGDRDQYNAPDNFLSVYKSLPNAALAIIPNSDHIVFYRRPDLMEDIVIPFVKE</sequence>
<dbReference type="AlphaFoldDB" id="A0A562UGU0"/>
<dbReference type="PANTHER" id="PTHR43433:SF4">
    <property type="entry name" value="NON-HEME CHLOROPEROXIDASE-RELATED"/>
    <property type="match status" value="1"/>
</dbReference>
<comment type="caution">
    <text evidence="2">The sequence shown here is derived from an EMBL/GenBank/DDBJ whole genome shotgun (WGS) entry which is preliminary data.</text>
</comment>
<dbReference type="Proteomes" id="UP000317010">
    <property type="component" value="Unassembled WGS sequence"/>
</dbReference>
<dbReference type="OrthoDB" id="2247630at2"/>
<dbReference type="RefSeq" id="WP_144909377.1">
    <property type="nucleotide sequence ID" value="NZ_VLLI01000001.1"/>
</dbReference>